<keyword evidence="15" id="KW-0175">Coiled coil</keyword>
<evidence type="ECO:0000256" key="14">
    <source>
        <dbReference type="ARBA" id="ARBA00024650"/>
    </source>
</evidence>
<protein>
    <recommendedName>
        <fullName evidence="5">Cell-division control histidine kinase PdhS</fullName>
        <ecNumber evidence="4">2.7.13.3</ecNumber>
    </recommendedName>
</protein>
<evidence type="ECO:0000256" key="1">
    <source>
        <dbReference type="ARBA" id="ARBA00000085"/>
    </source>
</evidence>
<comment type="catalytic activity">
    <reaction evidence="1">
        <text>ATP + protein L-histidine = ADP + protein N-phospho-L-histidine.</text>
        <dbReference type="EC" id="2.7.13.3"/>
    </reaction>
</comment>
<dbReference type="PROSITE" id="PS50109">
    <property type="entry name" value="HIS_KIN"/>
    <property type="match status" value="1"/>
</dbReference>
<evidence type="ECO:0000313" key="19">
    <source>
        <dbReference type="EMBL" id="MBB5703332.1"/>
    </source>
</evidence>
<dbReference type="EC" id="2.7.13.3" evidence="4"/>
<dbReference type="SUPFAM" id="SSF47384">
    <property type="entry name" value="Homodimeric domain of signal transducing histidine kinase"/>
    <property type="match status" value="1"/>
</dbReference>
<organism evidence="19 20">
    <name type="scientific">Brucella daejeonensis</name>
    <dbReference type="NCBI Taxonomy" id="659015"/>
    <lineage>
        <taxon>Bacteria</taxon>
        <taxon>Pseudomonadati</taxon>
        <taxon>Pseudomonadota</taxon>
        <taxon>Alphaproteobacteria</taxon>
        <taxon>Hyphomicrobiales</taxon>
        <taxon>Brucellaceae</taxon>
        <taxon>Brucella/Ochrobactrum group</taxon>
        <taxon>Brucella</taxon>
    </lineage>
</organism>
<evidence type="ECO:0000259" key="18">
    <source>
        <dbReference type="PROSITE" id="PS50112"/>
    </source>
</evidence>
<evidence type="ECO:0000256" key="5">
    <source>
        <dbReference type="ARBA" id="ARBA00020197"/>
    </source>
</evidence>
<evidence type="ECO:0000256" key="15">
    <source>
        <dbReference type="SAM" id="Coils"/>
    </source>
</evidence>
<dbReference type="InterPro" id="IPR036097">
    <property type="entry name" value="HisK_dim/P_sf"/>
</dbReference>
<dbReference type="Gene3D" id="3.30.565.10">
    <property type="entry name" value="Histidine kinase-like ATPase, C-terminal domain"/>
    <property type="match status" value="1"/>
</dbReference>
<dbReference type="CDD" id="cd00082">
    <property type="entry name" value="HisKA"/>
    <property type="match status" value="1"/>
</dbReference>
<dbReference type="InterPro" id="IPR003594">
    <property type="entry name" value="HATPase_dom"/>
</dbReference>
<dbReference type="GO" id="GO:0005524">
    <property type="term" value="F:ATP binding"/>
    <property type="evidence" value="ECO:0007669"/>
    <property type="project" value="UniProtKB-KW"/>
</dbReference>
<feature type="domain" description="PAS" evidence="18">
    <location>
        <begin position="674"/>
        <end position="719"/>
    </location>
</feature>
<keyword evidence="12" id="KW-0067">ATP-binding</keyword>
<dbReference type="InterPro" id="IPR000014">
    <property type="entry name" value="PAS"/>
</dbReference>
<dbReference type="GO" id="GO:0051301">
    <property type="term" value="P:cell division"/>
    <property type="evidence" value="ECO:0007669"/>
    <property type="project" value="UniProtKB-KW"/>
</dbReference>
<dbReference type="InterPro" id="IPR048231">
    <property type="entry name" value="PdhS_histid_kinase"/>
</dbReference>
<dbReference type="NCBIfam" id="TIGR00229">
    <property type="entry name" value="sensory_box"/>
    <property type="match status" value="1"/>
</dbReference>
<dbReference type="InterPro" id="IPR004358">
    <property type="entry name" value="Sig_transdc_His_kin-like_C"/>
</dbReference>
<evidence type="ECO:0000256" key="9">
    <source>
        <dbReference type="ARBA" id="ARBA00022679"/>
    </source>
</evidence>
<evidence type="ECO:0000256" key="16">
    <source>
        <dbReference type="SAM" id="MobiDB-lite"/>
    </source>
</evidence>
<reference evidence="19 20" key="1">
    <citation type="submission" date="2020-08" db="EMBL/GenBank/DDBJ databases">
        <title>Genomic Encyclopedia of Type Strains, Phase IV (KMG-IV): sequencing the most valuable type-strain genomes for metagenomic binning, comparative biology and taxonomic classification.</title>
        <authorList>
            <person name="Goeker M."/>
        </authorList>
    </citation>
    <scope>NUCLEOTIDE SEQUENCE [LARGE SCALE GENOMIC DNA]</scope>
    <source>
        <strain evidence="19 20">DSM 26944</strain>
    </source>
</reference>
<feature type="coiled-coil region" evidence="15">
    <location>
        <begin position="787"/>
        <end position="817"/>
    </location>
</feature>
<keyword evidence="9" id="KW-0808">Transferase</keyword>
<dbReference type="InterPro" id="IPR003661">
    <property type="entry name" value="HisK_dim/P_dom"/>
</dbReference>
<dbReference type="InterPro" id="IPR013767">
    <property type="entry name" value="PAS_fold"/>
</dbReference>
<dbReference type="SUPFAM" id="SSF55785">
    <property type="entry name" value="PYP-like sensor domain (PAS domain)"/>
    <property type="match status" value="1"/>
</dbReference>
<dbReference type="PROSITE" id="PS50112">
    <property type="entry name" value="PAS"/>
    <property type="match status" value="1"/>
</dbReference>
<dbReference type="SUPFAM" id="SSF55874">
    <property type="entry name" value="ATPase domain of HSP90 chaperone/DNA topoisomerase II/histidine kinase"/>
    <property type="match status" value="1"/>
</dbReference>
<proteinExistence type="predicted"/>
<dbReference type="AlphaFoldDB" id="A0A7W9EMF6"/>
<evidence type="ECO:0000256" key="6">
    <source>
        <dbReference type="ARBA" id="ARBA00022490"/>
    </source>
</evidence>
<keyword evidence="10" id="KW-0547">Nucleotide-binding</keyword>
<comment type="subcellular location">
    <subcellularLocation>
        <location evidence="2">Cytoplasm</location>
    </subcellularLocation>
</comment>
<keyword evidence="11" id="KW-0418">Kinase</keyword>
<keyword evidence="20" id="KW-1185">Reference proteome</keyword>
<dbReference type="CDD" id="cd00130">
    <property type="entry name" value="PAS"/>
    <property type="match status" value="2"/>
</dbReference>
<sequence length="1050" mass="113004">MSGSYPFIDIAALDSIREGFAKGDAQLVLTHDLSAVLWVNGPGAKLFGFDRVEEMIRSALDLPIATRRQIASSNTDAGDAPRTVSVRLGGGLRSELTRLGVSHITLPDGVSGLLLSADGGRPGADTVISGLSDDSTHIALIDADSRVIAASPHFAALDISATTLDDLVIEAADATDRIVKRRIRAGKHSVPGAIARLTDTPPMHLLCIVGDAPVTTAAAPVALPGEAEDILEEILPEPAEQPEAHGFAFDRDAPPARFIWKVGPDGAFSEVSPELSATIGQNAADVVGRRFADVANVFGFDPDGAIAELLDRRDTWSGKKLMWPVEGTDLRVPVELAALPVYSRDREFMGFRGFGIVRPSEAESDPEEIGLVLAGGIPQARKPASAPDETAIPVEEDDVLALTEEIANDDRPVATLPKPPLDIAETPGRRESDKVISLLNACAQEKVAADRTRMLKEREHQQRPEGGLTKTERNAFREIAERLRKQGIANAHAESAESETNAPADKAVTDGPAPAAIAEPLVEPLVEPTAAGEPRDDTGRASETAHADETALLANLPVPVIIHSGDEIHYVNQALLDLTGYETLDDIRDAGGVEALFNSESDGDETRQGMVLRRADGSEEPVDAHLNAIAWRDGRALMLSLMPVAAPSAAATPAPAEQPVSRDADKEKRALEAHVEELKTILDTATDGVVLIDPEGRIRSMNHSAAALFGYERDETEGKFFSMLFAIESQRAAMDYLHGLSGNGVLSVLNDGREVIGREANGGFIPLFMTIGKLPHTHGFCAVLRDITQWKRTEEELTSARREAERASNQKTEFLARISHEIRTPLNAIIGFSELMADEKFGPIGNDRYRDYLRDINRSGNHVLALVNDLLDISKIEAGALDMQFEAVSLNDAIGEAIALMQPQANRERVIIRSSFQSSLPDIVADTRSIKQVALNLLSNAVRFTAPGGQVIVSTSYEMNGDVVMRVRDTGIGMTKSEVEQALKPFRQINALERRKAESARDWRSEGTGLGLPLTKAMVEANRAQFSIDSTPGQGTVVEIAFPPTRVLAD</sequence>
<keyword evidence="13" id="KW-0131">Cell cycle</keyword>
<name>A0A7W9EMF6_9HYPH</name>
<dbReference type="RefSeq" id="WP_183654756.1">
    <property type="nucleotide sequence ID" value="NZ_JACIJG010000012.1"/>
</dbReference>
<dbReference type="PRINTS" id="PR00344">
    <property type="entry name" value="BCTRLSENSOR"/>
</dbReference>
<evidence type="ECO:0000256" key="8">
    <source>
        <dbReference type="ARBA" id="ARBA00022618"/>
    </source>
</evidence>
<evidence type="ECO:0000256" key="4">
    <source>
        <dbReference type="ARBA" id="ARBA00012438"/>
    </source>
</evidence>
<dbReference type="SMART" id="SM00387">
    <property type="entry name" value="HATPase_c"/>
    <property type="match status" value="1"/>
</dbReference>
<evidence type="ECO:0000313" key="20">
    <source>
        <dbReference type="Proteomes" id="UP000555546"/>
    </source>
</evidence>
<dbReference type="PANTHER" id="PTHR43047">
    <property type="entry name" value="TWO-COMPONENT HISTIDINE PROTEIN KINASE"/>
    <property type="match status" value="1"/>
</dbReference>
<dbReference type="Gene3D" id="1.10.287.130">
    <property type="match status" value="1"/>
</dbReference>
<dbReference type="GO" id="GO:0006355">
    <property type="term" value="P:regulation of DNA-templated transcription"/>
    <property type="evidence" value="ECO:0007669"/>
    <property type="project" value="InterPro"/>
</dbReference>
<evidence type="ECO:0000256" key="11">
    <source>
        <dbReference type="ARBA" id="ARBA00022777"/>
    </source>
</evidence>
<dbReference type="EMBL" id="JACIJG010000012">
    <property type="protein sequence ID" value="MBB5703332.1"/>
    <property type="molecule type" value="Genomic_DNA"/>
</dbReference>
<evidence type="ECO:0000256" key="10">
    <source>
        <dbReference type="ARBA" id="ARBA00022741"/>
    </source>
</evidence>
<comment type="function">
    <text evidence="14">Functions as a polar differentiation marker. Essential protein that, by localizing in the old pole of dividing cells, controls cell division and maturation, probably through control of DivK phosphorylation status and cellular distribution, which in turn regulates CtrA, a transcriptional regulator of the minB operon. The asymmetrical localization of this protein is probably required for cells to enter a new division cycle.</text>
</comment>
<dbReference type="InterPro" id="IPR036890">
    <property type="entry name" value="HATPase_C_sf"/>
</dbReference>
<keyword evidence="8" id="KW-0132">Cell division</keyword>
<feature type="compositionally biased region" description="Basic and acidic residues" evidence="16">
    <location>
        <begin position="533"/>
        <end position="545"/>
    </location>
</feature>
<evidence type="ECO:0000256" key="7">
    <source>
        <dbReference type="ARBA" id="ARBA00022553"/>
    </source>
</evidence>
<evidence type="ECO:0000256" key="13">
    <source>
        <dbReference type="ARBA" id="ARBA00023306"/>
    </source>
</evidence>
<dbReference type="SMART" id="SM00091">
    <property type="entry name" value="PAS"/>
    <property type="match status" value="2"/>
</dbReference>
<dbReference type="GO" id="GO:0005737">
    <property type="term" value="C:cytoplasm"/>
    <property type="evidence" value="ECO:0007669"/>
    <property type="project" value="UniProtKB-SubCell"/>
</dbReference>
<evidence type="ECO:0000256" key="12">
    <source>
        <dbReference type="ARBA" id="ARBA00022840"/>
    </source>
</evidence>
<dbReference type="GO" id="GO:0009927">
    <property type="term" value="F:histidine phosphotransfer kinase activity"/>
    <property type="evidence" value="ECO:0007669"/>
    <property type="project" value="TreeGrafter"/>
</dbReference>
<dbReference type="InterPro" id="IPR035965">
    <property type="entry name" value="PAS-like_dom_sf"/>
</dbReference>
<dbReference type="NCBIfam" id="NF041593">
    <property type="entry name" value="histid_kinase_PdhS"/>
    <property type="match status" value="1"/>
</dbReference>
<evidence type="ECO:0000259" key="17">
    <source>
        <dbReference type="PROSITE" id="PS50109"/>
    </source>
</evidence>
<evidence type="ECO:0000256" key="3">
    <source>
        <dbReference type="ARBA" id="ARBA00011411"/>
    </source>
</evidence>
<keyword evidence="6" id="KW-0963">Cytoplasm</keyword>
<comment type="subunit">
    <text evidence="3">Interacts with DivK.</text>
</comment>
<dbReference type="InterPro" id="IPR005467">
    <property type="entry name" value="His_kinase_dom"/>
</dbReference>
<dbReference type="Pfam" id="PF13188">
    <property type="entry name" value="PAS_8"/>
    <property type="match status" value="1"/>
</dbReference>
<accession>A0A7W9EMF6</accession>
<dbReference type="GO" id="GO:0005886">
    <property type="term" value="C:plasma membrane"/>
    <property type="evidence" value="ECO:0007669"/>
    <property type="project" value="TreeGrafter"/>
</dbReference>
<gene>
    <name evidence="19" type="ORF">FHS76_003232</name>
</gene>
<feature type="domain" description="Histidine kinase" evidence="17">
    <location>
        <begin position="817"/>
        <end position="1046"/>
    </location>
</feature>
<keyword evidence="7" id="KW-0597">Phosphoprotein</keyword>
<evidence type="ECO:0000256" key="2">
    <source>
        <dbReference type="ARBA" id="ARBA00004496"/>
    </source>
</evidence>
<dbReference type="Proteomes" id="UP000555546">
    <property type="component" value="Unassembled WGS sequence"/>
</dbReference>
<comment type="caution">
    <text evidence="19">The sequence shown here is derived from an EMBL/GenBank/DDBJ whole genome shotgun (WGS) entry which is preliminary data.</text>
</comment>
<dbReference type="Pfam" id="PF02518">
    <property type="entry name" value="HATPase_c"/>
    <property type="match status" value="1"/>
</dbReference>
<dbReference type="SMART" id="SM00388">
    <property type="entry name" value="HisKA"/>
    <property type="match status" value="1"/>
</dbReference>
<dbReference type="GO" id="GO:0000155">
    <property type="term" value="F:phosphorelay sensor kinase activity"/>
    <property type="evidence" value="ECO:0007669"/>
    <property type="project" value="InterPro"/>
</dbReference>
<dbReference type="Pfam" id="PF00989">
    <property type="entry name" value="PAS"/>
    <property type="match status" value="1"/>
</dbReference>
<dbReference type="Gene3D" id="3.30.450.20">
    <property type="entry name" value="PAS domain"/>
    <property type="match status" value="1"/>
</dbReference>
<dbReference type="Pfam" id="PF00512">
    <property type="entry name" value="HisKA"/>
    <property type="match status" value="1"/>
</dbReference>
<feature type="region of interest" description="Disordered" evidence="16">
    <location>
        <begin position="491"/>
        <end position="545"/>
    </location>
</feature>
<dbReference type="PANTHER" id="PTHR43047:SF72">
    <property type="entry name" value="OSMOSENSING HISTIDINE PROTEIN KINASE SLN1"/>
    <property type="match status" value="1"/>
</dbReference>